<accession>A0A2S4PIZ1</accession>
<comment type="caution">
    <text evidence="2">The sequence shown here is derived from an EMBL/GenBank/DDBJ whole genome shotgun (WGS) entry which is preliminary data.</text>
</comment>
<evidence type="ECO:0000313" key="2">
    <source>
        <dbReference type="EMBL" id="POS82010.1"/>
    </source>
</evidence>
<dbReference type="GO" id="GO:0003824">
    <property type="term" value="F:catalytic activity"/>
    <property type="evidence" value="ECO:0007669"/>
    <property type="project" value="InterPro"/>
</dbReference>
<dbReference type="STRING" id="225359.A0A2S4PIZ1"/>
<dbReference type="AlphaFoldDB" id="A0A2S4PIZ1"/>
<sequence>MKPLTIMQANDGRGHSSHNLALQLAHENNFDIIMIQEPWTFRDLTRKQTISHTRYKTFSPLSTWSTRPRVLTYVRKTQELRPYQESMDLSGDLLQLMVITDSGRKLRVWNIYNAPPSSTGAGNGLSMLLNSNNDPFFVGGDFNLKHPSWDSITSYASPQSSELINWANQKNVSLLNPTGVPTHRAGGTIDLAFCSQLGATCKILSDLQTTSDHETLLSIIPNIGNLKDFEGRLRYKSLDEKLFSSILTNCDRIPHLESSNEVEKEAKEITLSIRSALNASCPRT</sequence>
<name>A0A2S4PIZ1_9PEZI</name>
<gene>
    <name evidence="2" type="ORF">EPUL_005719</name>
</gene>
<feature type="non-terminal residue" evidence="2">
    <location>
        <position position="284"/>
    </location>
</feature>
<feature type="domain" description="Endonuclease/exonuclease/phosphatase" evidence="1">
    <location>
        <begin position="107"/>
        <end position="214"/>
    </location>
</feature>
<evidence type="ECO:0000259" key="1">
    <source>
        <dbReference type="Pfam" id="PF14529"/>
    </source>
</evidence>
<dbReference type="Proteomes" id="UP000237438">
    <property type="component" value="Unassembled WGS sequence"/>
</dbReference>
<keyword evidence="3" id="KW-1185">Reference proteome</keyword>
<dbReference type="EMBL" id="PEDP01005009">
    <property type="protein sequence ID" value="POS82010.1"/>
    <property type="molecule type" value="Genomic_DNA"/>
</dbReference>
<dbReference type="InterPro" id="IPR036691">
    <property type="entry name" value="Endo/exonu/phosph_ase_sf"/>
</dbReference>
<organism evidence="2 3">
    <name type="scientific">Erysiphe pulchra</name>
    <dbReference type="NCBI Taxonomy" id="225359"/>
    <lineage>
        <taxon>Eukaryota</taxon>
        <taxon>Fungi</taxon>
        <taxon>Dikarya</taxon>
        <taxon>Ascomycota</taxon>
        <taxon>Pezizomycotina</taxon>
        <taxon>Leotiomycetes</taxon>
        <taxon>Erysiphales</taxon>
        <taxon>Erysiphaceae</taxon>
        <taxon>Erysiphe</taxon>
    </lineage>
</organism>
<dbReference type="InterPro" id="IPR005135">
    <property type="entry name" value="Endo/exonuclease/phosphatase"/>
</dbReference>
<proteinExistence type="predicted"/>
<dbReference type="Pfam" id="PF14529">
    <property type="entry name" value="Exo_endo_phos_2"/>
    <property type="match status" value="1"/>
</dbReference>
<dbReference type="SUPFAM" id="SSF56219">
    <property type="entry name" value="DNase I-like"/>
    <property type="match status" value="1"/>
</dbReference>
<reference evidence="2 3" key="1">
    <citation type="submission" date="2017-10" db="EMBL/GenBank/DDBJ databases">
        <title>Development of genomic resources for the powdery mildew, Erysiphe pulchra.</title>
        <authorList>
            <person name="Wadl P.A."/>
            <person name="Mack B.M."/>
            <person name="Moore G."/>
            <person name="Beltz S.B."/>
        </authorList>
    </citation>
    <scope>NUCLEOTIDE SEQUENCE [LARGE SCALE GENOMIC DNA]</scope>
    <source>
        <strain evidence="2">Cflorida</strain>
    </source>
</reference>
<dbReference type="OrthoDB" id="3561817at2759"/>
<dbReference type="Gene3D" id="3.60.10.10">
    <property type="entry name" value="Endonuclease/exonuclease/phosphatase"/>
    <property type="match status" value="1"/>
</dbReference>
<evidence type="ECO:0000313" key="3">
    <source>
        <dbReference type="Proteomes" id="UP000237438"/>
    </source>
</evidence>
<protein>
    <recommendedName>
        <fullName evidence="1">Endonuclease/exonuclease/phosphatase domain-containing protein</fullName>
    </recommendedName>
</protein>